<dbReference type="PANTHER" id="PTHR10241:SF29">
    <property type="entry name" value="LETHAL(2) GIANT LARVAE PROTEIN"/>
    <property type="match status" value="1"/>
</dbReference>
<keyword evidence="3" id="KW-1185">Reference proteome</keyword>
<gene>
    <name evidence="2" type="ORF">ASIM_LOCUS1473</name>
</gene>
<name>A0A3P6N204_ANISI</name>
<proteinExistence type="predicted"/>
<dbReference type="GO" id="GO:0051294">
    <property type="term" value="P:establishment of spindle orientation"/>
    <property type="evidence" value="ECO:0007669"/>
    <property type="project" value="TreeGrafter"/>
</dbReference>
<dbReference type="GO" id="GO:0005096">
    <property type="term" value="F:GTPase activator activity"/>
    <property type="evidence" value="ECO:0007669"/>
    <property type="project" value="TreeGrafter"/>
</dbReference>
<accession>A0A3P6N204</accession>
<organism evidence="2 3">
    <name type="scientific">Anisakis simplex</name>
    <name type="common">Herring worm</name>
    <dbReference type="NCBI Taxonomy" id="6269"/>
    <lineage>
        <taxon>Eukaryota</taxon>
        <taxon>Metazoa</taxon>
        <taxon>Ecdysozoa</taxon>
        <taxon>Nematoda</taxon>
        <taxon>Chromadorea</taxon>
        <taxon>Rhabditida</taxon>
        <taxon>Spirurina</taxon>
        <taxon>Ascaridomorpha</taxon>
        <taxon>Ascaridoidea</taxon>
        <taxon>Anisakidae</taxon>
        <taxon>Anisakis</taxon>
        <taxon>Anisakis simplex complex</taxon>
    </lineage>
</organism>
<dbReference type="GO" id="GO:0032878">
    <property type="term" value="P:regulation of establishment or maintenance of cell polarity"/>
    <property type="evidence" value="ECO:0007669"/>
    <property type="project" value="TreeGrafter"/>
</dbReference>
<dbReference type="GO" id="GO:0019905">
    <property type="term" value="F:syntaxin binding"/>
    <property type="evidence" value="ECO:0007669"/>
    <property type="project" value="TreeGrafter"/>
</dbReference>
<dbReference type="GO" id="GO:0045159">
    <property type="term" value="F:myosin II binding"/>
    <property type="evidence" value="ECO:0007669"/>
    <property type="project" value="TreeGrafter"/>
</dbReference>
<dbReference type="GO" id="GO:0005886">
    <property type="term" value="C:plasma membrane"/>
    <property type="evidence" value="ECO:0007669"/>
    <property type="project" value="TreeGrafter"/>
</dbReference>
<dbReference type="PANTHER" id="PTHR10241">
    <property type="entry name" value="LETHAL 2 GIANT LARVAE PROTEIN"/>
    <property type="match status" value="1"/>
</dbReference>
<dbReference type="OrthoDB" id="19944at2759"/>
<sequence>MAEATALNGALSRFKSMKKSIRQSFRRKKKPAQVKLKTNELNATAASNQTDEDEAGCSYDEVKPVERAIVSRSETLPLNAGDPLQSCVRVLKFYHANIISSTSGTDSLWVGTNSGDYSFFIEGIILVYAIADDAIKPEDVCVLIKEIRLQHRAPIIDLNCVNSDGSSLVKGSSAGAQRLLVCSEEQLKTFSLPLMKAQRFKYKLTATEGSRIRKVELLTLRSLIDRKVYEKFVAVITNQGELLLFAAASLKRLAKANFTKVIEFEVNDVVGISSTVVSQQGELFFLRAGGSEFERASLSAYQQSHFLQQHNF</sequence>
<dbReference type="Proteomes" id="UP000267096">
    <property type="component" value="Unassembled WGS sequence"/>
</dbReference>
<reference evidence="2 3" key="1">
    <citation type="submission" date="2018-11" db="EMBL/GenBank/DDBJ databases">
        <authorList>
            <consortium name="Pathogen Informatics"/>
        </authorList>
    </citation>
    <scope>NUCLEOTIDE SEQUENCE [LARGE SCALE GENOMIC DNA]</scope>
</reference>
<dbReference type="GO" id="GO:0030864">
    <property type="term" value="C:cortical actin cytoskeleton"/>
    <property type="evidence" value="ECO:0007669"/>
    <property type="project" value="TreeGrafter"/>
</dbReference>
<dbReference type="GO" id="GO:0030866">
    <property type="term" value="P:cortical actin cytoskeleton organization"/>
    <property type="evidence" value="ECO:0007669"/>
    <property type="project" value="TreeGrafter"/>
</dbReference>
<dbReference type="AlphaFoldDB" id="A0A3P6N204"/>
<evidence type="ECO:0000313" key="3">
    <source>
        <dbReference type="Proteomes" id="UP000267096"/>
    </source>
</evidence>
<feature type="compositionally biased region" description="Polar residues" evidence="1">
    <location>
        <begin position="39"/>
        <end position="49"/>
    </location>
</feature>
<dbReference type="EMBL" id="UYRR01001582">
    <property type="protein sequence ID" value="VDK18798.1"/>
    <property type="molecule type" value="Genomic_DNA"/>
</dbReference>
<feature type="region of interest" description="Disordered" evidence="1">
    <location>
        <begin position="18"/>
        <end position="57"/>
    </location>
</feature>
<feature type="compositionally biased region" description="Basic residues" evidence="1">
    <location>
        <begin position="18"/>
        <end position="32"/>
    </location>
</feature>
<dbReference type="GO" id="GO:0008593">
    <property type="term" value="P:regulation of Notch signaling pathway"/>
    <property type="evidence" value="ECO:0007669"/>
    <property type="project" value="TreeGrafter"/>
</dbReference>
<evidence type="ECO:0000256" key="1">
    <source>
        <dbReference type="SAM" id="MobiDB-lite"/>
    </source>
</evidence>
<dbReference type="GO" id="GO:0006893">
    <property type="term" value="P:Golgi to plasma membrane transport"/>
    <property type="evidence" value="ECO:0007669"/>
    <property type="project" value="TreeGrafter"/>
</dbReference>
<evidence type="ECO:0000313" key="2">
    <source>
        <dbReference type="EMBL" id="VDK18798.1"/>
    </source>
</evidence>
<protein>
    <submittedName>
        <fullName evidence="2">Uncharacterized protein</fullName>
    </submittedName>
</protein>